<dbReference type="SUPFAM" id="SSF52540">
    <property type="entry name" value="P-loop containing nucleoside triphosphate hydrolases"/>
    <property type="match status" value="1"/>
</dbReference>
<comment type="caution">
    <text evidence="2">The sequence shown here is derived from an EMBL/GenBank/DDBJ whole genome shotgun (WGS) entry which is preliminary data.</text>
</comment>
<protein>
    <recommendedName>
        <fullName evidence="1">G domain-containing protein</fullName>
    </recommendedName>
</protein>
<gene>
    <name evidence="2" type="ORF">CVT24_002844</name>
</gene>
<dbReference type="InterPro" id="IPR027417">
    <property type="entry name" value="P-loop_NTPase"/>
</dbReference>
<dbReference type="OrthoDB" id="2846732at2759"/>
<reference evidence="2 3" key="1">
    <citation type="journal article" date="2018" name="Evol. Lett.">
        <title>Horizontal gene cluster transfer increased hallucinogenic mushroom diversity.</title>
        <authorList>
            <person name="Reynolds H.T."/>
            <person name="Vijayakumar V."/>
            <person name="Gluck-Thaler E."/>
            <person name="Korotkin H.B."/>
            <person name="Matheny P.B."/>
            <person name="Slot J.C."/>
        </authorList>
    </citation>
    <scope>NUCLEOTIDE SEQUENCE [LARGE SCALE GENOMIC DNA]</scope>
    <source>
        <strain evidence="2 3">2629</strain>
    </source>
</reference>
<dbReference type="InParanoid" id="A0A409VMT4"/>
<dbReference type="Proteomes" id="UP000284842">
    <property type="component" value="Unassembled WGS sequence"/>
</dbReference>
<dbReference type="Pfam" id="PF01926">
    <property type="entry name" value="MMR_HSR1"/>
    <property type="match status" value="1"/>
</dbReference>
<organism evidence="2 3">
    <name type="scientific">Panaeolus cyanescens</name>
    <dbReference type="NCBI Taxonomy" id="181874"/>
    <lineage>
        <taxon>Eukaryota</taxon>
        <taxon>Fungi</taxon>
        <taxon>Dikarya</taxon>
        <taxon>Basidiomycota</taxon>
        <taxon>Agaricomycotina</taxon>
        <taxon>Agaricomycetes</taxon>
        <taxon>Agaricomycetidae</taxon>
        <taxon>Agaricales</taxon>
        <taxon>Agaricineae</taxon>
        <taxon>Galeropsidaceae</taxon>
        <taxon>Panaeolus</taxon>
    </lineage>
</organism>
<evidence type="ECO:0000313" key="3">
    <source>
        <dbReference type="Proteomes" id="UP000284842"/>
    </source>
</evidence>
<dbReference type="GO" id="GO:0005525">
    <property type="term" value="F:GTP binding"/>
    <property type="evidence" value="ECO:0007669"/>
    <property type="project" value="InterPro"/>
</dbReference>
<evidence type="ECO:0000313" key="2">
    <source>
        <dbReference type="EMBL" id="PPQ67564.1"/>
    </source>
</evidence>
<sequence length="429" mass="48176">MPSFPSLTRPLHHLTAKKQEDVITETDKIIIVLGACGSGKTQFINTVVGDRVLDVGADLKIKTREIQHVRCHIEDIGDVVLVDTPALPSPEPKCMTPEQIEKGLEKWLENAIIDNKLTDRVFLHRGMLRTLCGGRYAKRTILVTTMWETLAAGDQSPVSAGPTPKARKEKRELEIKDKHWNRMELDGAPPMHRHDGSTQSAREVIKVLLERDEVDQPVILLLGQRTEDQSQFIQDLAQASDMQIDLQGIESVKGSRISTVFKNFPVSKESADDQRDQPSILNDAQVNEDDDKKVAIISLPPIDHPRCSAEVKRLYRSYGRDIIAFLYLAEPSHAAETIHPESLPSVLVEVPNSNLIIASKIQQPSSPKENHVKDEHISEFERLWADWNFKATEPEGAYVPISLPPVLRYEEGGQAAFDIVSMIYRMSKN</sequence>
<dbReference type="Gene3D" id="3.40.50.300">
    <property type="entry name" value="P-loop containing nucleotide triphosphate hydrolases"/>
    <property type="match status" value="1"/>
</dbReference>
<dbReference type="InterPro" id="IPR006073">
    <property type="entry name" value="GTP-bd"/>
</dbReference>
<keyword evidence="3" id="KW-1185">Reference proteome</keyword>
<dbReference type="EMBL" id="NHTK01006023">
    <property type="protein sequence ID" value="PPQ67564.1"/>
    <property type="molecule type" value="Genomic_DNA"/>
</dbReference>
<accession>A0A409VMT4</accession>
<proteinExistence type="predicted"/>
<name>A0A409VMT4_9AGAR</name>
<evidence type="ECO:0000259" key="1">
    <source>
        <dbReference type="Pfam" id="PF01926"/>
    </source>
</evidence>
<dbReference type="CDD" id="cd00882">
    <property type="entry name" value="Ras_like_GTPase"/>
    <property type="match status" value="1"/>
</dbReference>
<dbReference type="AlphaFoldDB" id="A0A409VMT4"/>
<feature type="domain" description="G" evidence="1">
    <location>
        <begin position="30"/>
        <end position="97"/>
    </location>
</feature>